<dbReference type="RefSeq" id="WP_184746888.1">
    <property type="nucleotide sequence ID" value="NZ_JACHGJ010000003.1"/>
</dbReference>
<evidence type="ECO:0000313" key="2">
    <source>
        <dbReference type="Proteomes" id="UP000587760"/>
    </source>
</evidence>
<keyword evidence="2" id="KW-1185">Reference proteome</keyword>
<accession>A0A841RB96</accession>
<reference evidence="1 2" key="1">
    <citation type="submission" date="2020-08" db="EMBL/GenBank/DDBJ databases">
        <title>Genomic Encyclopedia of Type Strains, Phase IV (KMG-IV): sequencing the most valuable type-strain genomes for metagenomic binning, comparative biology and taxonomic classification.</title>
        <authorList>
            <person name="Goeker M."/>
        </authorList>
    </citation>
    <scope>NUCLEOTIDE SEQUENCE [LARGE SCALE GENOMIC DNA]</scope>
    <source>
        <strain evidence="1 2">DSM 2461</strain>
    </source>
</reference>
<comment type="caution">
    <text evidence="1">The sequence shown here is derived from an EMBL/GenBank/DDBJ whole genome shotgun (WGS) entry which is preliminary data.</text>
</comment>
<evidence type="ECO:0008006" key="3">
    <source>
        <dbReference type="Google" id="ProtNLM"/>
    </source>
</evidence>
<name>A0A841RB96_9SPIO</name>
<gene>
    <name evidence="1" type="ORF">HNR50_002294</name>
</gene>
<dbReference type="PROSITE" id="PS51257">
    <property type="entry name" value="PROKAR_LIPOPROTEIN"/>
    <property type="match status" value="1"/>
</dbReference>
<proteinExistence type="predicted"/>
<dbReference type="Proteomes" id="UP000587760">
    <property type="component" value="Unassembled WGS sequence"/>
</dbReference>
<dbReference type="AlphaFoldDB" id="A0A841RB96"/>
<protein>
    <recommendedName>
        <fullName evidence="3">Lipoprotein</fullName>
    </recommendedName>
</protein>
<organism evidence="1 2">
    <name type="scientific">Spirochaeta isovalerica</name>
    <dbReference type="NCBI Taxonomy" id="150"/>
    <lineage>
        <taxon>Bacteria</taxon>
        <taxon>Pseudomonadati</taxon>
        <taxon>Spirochaetota</taxon>
        <taxon>Spirochaetia</taxon>
        <taxon>Spirochaetales</taxon>
        <taxon>Spirochaetaceae</taxon>
        <taxon>Spirochaeta</taxon>
    </lineage>
</organism>
<dbReference type="EMBL" id="JACHGJ010000003">
    <property type="protein sequence ID" value="MBB6480631.1"/>
    <property type="molecule type" value="Genomic_DNA"/>
</dbReference>
<evidence type="ECO:0000313" key="1">
    <source>
        <dbReference type="EMBL" id="MBB6480631.1"/>
    </source>
</evidence>
<sequence length="296" mass="30961">MKKIMQSLISLLIIAVIASCSGNPFMTNIFGGIDNYSLPDSFDNVDDILDEAGDDGFLDALADNPELADDVIDILEASLPEDAADADSDDQEAALLLADVHLATTEADETINNVNDLLTGFIAGDEGEDSPDMDDPASIIPDLFVLDETLTPAEQQTAVEEQLAAFLAAADALEFYGDTIVAGQDPSSEVNPGETAATAMISGMTAFIIQNMDTSSIDPDIVAANPGATDDELAIAALADVIVNGSDMPDIGDPTYENGDPLPDDATTEEYINVILGDGLAEVVGQGFDLSSFENM</sequence>